<dbReference type="RefSeq" id="WP_197687118.1">
    <property type="nucleotide sequence ID" value="NZ_LT859958.1"/>
</dbReference>
<sequence>MKVLILGGKRFLGRALVEALLEAGDTPVLFNRGLTNPELYPKVTNLIGDRDGNLEALKRRKWDAVIDTSGYVPRIVKQSAKMLSGKCETYVFLSTISVYQDFRTLDIAETYPLAQLDDPTSEDYAGDDFGPLKALCEYEVQQNFDGRVLVFRPGLIVGPYDPSDRFTYWPWRVSLGGQVLVPSPPSTNLQFIDVRDLAEFIINRIKAKSEGVYNVTGPRKPATFGSLLVACREAALSNASFVWVDESFLLENEVYPWSDIPLWVPSIDPEYAGFYNININKALKAGLNFKPLSQTVSDTLEWHRSRPGPPKLKVGMNIARETELLLKYQKY</sequence>
<comment type="pathway">
    <text evidence="1">Carbohydrate metabolism; galactose metabolism.</text>
</comment>
<keyword evidence="8" id="KW-1185">Reference proteome</keyword>
<dbReference type="GO" id="GO:0005996">
    <property type="term" value="P:monosaccharide metabolic process"/>
    <property type="evidence" value="ECO:0007669"/>
    <property type="project" value="TreeGrafter"/>
</dbReference>
<dbReference type="Proteomes" id="UP000195514">
    <property type="component" value="Chromosome I"/>
</dbReference>
<evidence type="ECO:0000256" key="2">
    <source>
        <dbReference type="ARBA" id="ARBA00007637"/>
    </source>
</evidence>
<evidence type="ECO:0000256" key="4">
    <source>
        <dbReference type="ARBA" id="ARBA00031367"/>
    </source>
</evidence>
<reference evidence="8" key="1">
    <citation type="submission" date="2017-05" db="EMBL/GenBank/DDBJ databases">
        <authorList>
            <person name="Kirkegaard R."/>
            <person name="Mcilroy J S."/>
        </authorList>
    </citation>
    <scope>NUCLEOTIDE SEQUENCE [LARGE SCALE GENOMIC DNA]</scope>
</reference>
<dbReference type="PANTHER" id="PTHR43725">
    <property type="entry name" value="UDP-GLUCOSE 4-EPIMERASE"/>
    <property type="match status" value="1"/>
</dbReference>
<evidence type="ECO:0000256" key="3">
    <source>
        <dbReference type="ARBA" id="ARBA00018569"/>
    </source>
</evidence>
<dbReference type="EMBL" id="LT859958">
    <property type="protein sequence ID" value="SMX54794.1"/>
    <property type="molecule type" value="Genomic_DNA"/>
</dbReference>
<name>A0A1Y6K589_9CHLR</name>
<protein>
    <recommendedName>
        <fullName evidence="3">UDP-glucose 4-epimerase</fullName>
    </recommendedName>
    <alternativeName>
        <fullName evidence="5">Galactowaldenase</fullName>
    </alternativeName>
    <alternativeName>
        <fullName evidence="4">UDP-galactose 4-epimerase</fullName>
    </alternativeName>
</protein>
<dbReference type="GO" id="GO:0003978">
    <property type="term" value="F:UDP-glucose 4-epimerase activity"/>
    <property type="evidence" value="ECO:0007669"/>
    <property type="project" value="TreeGrafter"/>
</dbReference>
<feature type="domain" description="NAD-dependent epimerase/dehydratase" evidence="6">
    <location>
        <begin position="3"/>
        <end position="215"/>
    </location>
</feature>
<gene>
    <name evidence="7" type="ORF">CFX1CAM_1729</name>
</gene>
<evidence type="ECO:0000256" key="5">
    <source>
        <dbReference type="ARBA" id="ARBA00033067"/>
    </source>
</evidence>
<dbReference type="InterPro" id="IPR001509">
    <property type="entry name" value="Epimerase_deHydtase"/>
</dbReference>
<dbReference type="AlphaFoldDB" id="A0A1Y6K589"/>
<evidence type="ECO:0000313" key="7">
    <source>
        <dbReference type="EMBL" id="SMX54794.1"/>
    </source>
</evidence>
<dbReference type="Pfam" id="PF01370">
    <property type="entry name" value="Epimerase"/>
    <property type="match status" value="1"/>
</dbReference>
<evidence type="ECO:0000256" key="1">
    <source>
        <dbReference type="ARBA" id="ARBA00004947"/>
    </source>
</evidence>
<proteinExistence type="inferred from homology"/>
<comment type="similarity">
    <text evidence="2">Belongs to the NAD(P)-dependent epimerase/dehydratase family.</text>
</comment>
<evidence type="ECO:0000259" key="6">
    <source>
        <dbReference type="Pfam" id="PF01370"/>
    </source>
</evidence>
<accession>A0A1Y6K589</accession>
<dbReference type="GO" id="GO:0005829">
    <property type="term" value="C:cytosol"/>
    <property type="evidence" value="ECO:0007669"/>
    <property type="project" value="TreeGrafter"/>
</dbReference>
<organism evidence="7 8">
    <name type="scientific">Candidatus Brevifilum fermentans</name>
    <dbReference type="NCBI Taxonomy" id="1986204"/>
    <lineage>
        <taxon>Bacteria</taxon>
        <taxon>Bacillati</taxon>
        <taxon>Chloroflexota</taxon>
        <taxon>Anaerolineae</taxon>
        <taxon>Anaerolineales</taxon>
        <taxon>Anaerolineaceae</taxon>
        <taxon>Candidatus Brevifilum</taxon>
    </lineage>
</organism>
<dbReference type="SUPFAM" id="SSF51735">
    <property type="entry name" value="NAD(P)-binding Rossmann-fold domains"/>
    <property type="match status" value="1"/>
</dbReference>
<dbReference type="Gene3D" id="3.40.50.720">
    <property type="entry name" value="NAD(P)-binding Rossmann-like Domain"/>
    <property type="match status" value="1"/>
</dbReference>
<evidence type="ECO:0000313" key="8">
    <source>
        <dbReference type="Proteomes" id="UP000195514"/>
    </source>
</evidence>
<dbReference type="InterPro" id="IPR036291">
    <property type="entry name" value="NAD(P)-bd_dom_sf"/>
</dbReference>
<dbReference type="PANTHER" id="PTHR43725:SF32">
    <property type="entry name" value="NAD-DEPENDENT EPIMERASE_DEHYDRATASE DOMAIN-CONTAINING PROTEIN"/>
    <property type="match status" value="1"/>
</dbReference>
<dbReference type="KEGG" id="abat:CFX1CAM_1729"/>